<comment type="caution">
    <text evidence="1">The sequence shown here is derived from an EMBL/GenBank/DDBJ whole genome shotgun (WGS) entry which is preliminary data.</text>
</comment>
<name>A0ABS8U8W7_9SPHI</name>
<sequence>MACKSKRDITGLYNLKGSSYDIIKLNSDSTFQFEKFNLNNFDLETFQPKKEREPHRFAASGVWSRIGTDSILLNSVNTITDTSYYWTVIKQPNSTGNFKFTFKSLSGVNVGIFQISRDPDFKNFIATRFHGGFESFEMEPERFDTLYFNDGNQSLLYPIWRFVKGSNLPAHYVMTLKPPHVNSYFKSKVVPIKNNKIEFSKDSVYKKFTPSR</sequence>
<dbReference type="Proteomes" id="UP001199919">
    <property type="component" value="Unassembled WGS sequence"/>
</dbReference>
<reference evidence="1 2" key="1">
    <citation type="submission" date="2021-12" db="EMBL/GenBank/DDBJ databases">
        <title>Mucilaginibacter roseus genome.</title>
        <authorList>
            <person name="Ferreira J.R."/>
            <person name="Newman J.D."/>
        </authorList>
    </citation>
    <scope>NUCLEOTIDE SEQUENCE [LARGE SCALE GENOMIC DNA]</scope>
    <source>
        <strain evidence="1 2">LMG 28454</strain>
    </source>
</reference>
<organism evidence="1 2">
    <name type="scientific">Mucilaginibacter roseus</name>
    <dbReference type="NCBI Taxonomy" id="1528868"/>
    <lineage>
        <taxon>Bacteria</taxon>
        <taxon>Pseudomonadati</taxon>
        <taxon>Bacteroidota</taxon>
        <taxon>Sphingobacteriia</taxon>
        <taxon>Sphingobacteriales</taxon>
        <taxon>Sphingobacteriaceae</taxon>
        <taxon>Mucilaginibacter</taxon>
    </lineage>
</organism>
<evidence type="ECO:0000313" key="1">
    <source>
        <dbReference type="EMBL" id="MCD8742457.1"/>
    </source>
</evidence>
<dbReference type="RefSeq" id="WP_232179011.1">
    <property type="nucleotide sequence ID" value="NZ_JAJPWV010000006.1"/>
</dbReference>
<dbReference type="EMBL" id="JAJPWV010000006">
    <property type="protein sequence ID" value="MCD8742457.1"/>
    <property type="molecule type" value="Genomic_DNA"/>
</dbReference>
<protein>
    <submittedName>
        <fullName evidence="1">Uncharacterized protein</fullName>
    </submittedName>
</protein>
<accession>A0ABS8U8W7</accession>
<proteinExistence type="predicted"/>
<gene>
    <name evidence="1" type="ORF">LT679_17740</name>
</gene>
<evidence type="ECO:0000313" key="2">
    <source>
        <dbReference type="Proteomes" id="UP001199919"/>
    </source>
</evidence>
<keyword evidence="2" id="KW-1185">Reference proteome</keyword>